<name>A0A1X9I9S4_9CAUD</name>
<protein>
    <submittedName>
        <fullName evidence="1">Uncharacterized protein</fullName>
    </submittedName>
</protein>
<proteinExistence type="predicted"/>
<dbReference type="EMBL" id="KX171212">
    <property type="protein sequence ID" value="ANT44834.1"/>
    <property type="molecule type" value="Genomic_DNA"/>
</dbReference>
<gene>
    <name evidence="1" type="ORF">vB_SscM-1_170</name>
</gene>
<evidence type="ECO:0000313" key="1">
    <source>
        <dbReference type="EMBL" id="ANT44834.1"/>
    </source>
</evidence>
<organism evidence="1 2">
    <name type="scientific">Staphylococcus phage vB_SscM-1</name>
    <dbReference type="NCBI Taxonomy" id="1868844"/>
    <lineage>
        <taxon>Viruses</taxon>
        <taxon>Duplodnaviria</taxon>
        <taxon>Heunggongvirae</taxon>
        <taxon>Uroviricota</taxon>
        <taxon>Caudoviricetes</taxon>
        <taxon>Herelleviridae</taxon>
        <taxon>Twortvirinae</taxon>
        <taxon>Sciuriunavirus</taxon>
        <taxon>Sciuriunavirus SscM1</taxon>
    </lineage>
</organism>
<reference evidence="2" key="1">
    <citation type="submission" date="2016-04" db="EMBL/GenBank/DDBJ databases">
        <authorList>
            <person name="Gasior T."/>
        </authorList>
    </citation>
    <scope>NUCLEOTIDE SEQUENCE [LARGE SCALE GENOMIC DNA]</scope>
</reference>
<accession>A0A1X9I9S4</accession>
<sequence length="58" mass="6920">MRDTLAVATRYEVLKGLYEGDHLVSKDDFIEAQGEYIEALKEDIEYQKELIEEYRYND</sequence>
<keyword evidence="2" id="KW-1185">Reference proteome</keyword>
<dbReference type="Proteomes" id="UP000224459">
    <property type="component" value="Segment"/>
</dbReference>
<evidence type="ECO:0000313" key="2">
    <source>
        <dbReference type="Proteomes" id="UP000224459"/>
    </source>
</evidence>